<dbReference type="Pfam" id="PF12833">
    <property type="entry name" value="HTH_18"/>
    <property type="match status" value="1"/>
</dbReference>
<feature type="transmembrane region" description="Helical" evidence="4">
    <location>
        <begin position="6"/>
        <end position="25"/>
    </location>
</feature>
<accession>A0ABS9CGW0</accession>
<feature type="transmembrane region" description="Helical" evidence="4">
    <location>
        <begin position="193"/>
        <end position="210"/>
    </location>
</feature>
<name>A0ABS9CGW0_9BACT</name>
<reference evidence="6 7" key="1">
    <citation type="submission" date="2020-12" db="EMBL/GenBank/DDBJ databases">
        <title>Whole genome sequences of gut porcine anaerobes.</title>
        <authorList>
            <person name="Kubasova T."/>
            <person name="Jahodarova E."/>
            <person name="Rychlik I."/>
        </authorList>
    </citation>
    <scope>NUCLEOTIDE SEQUENCE [LARGE SCALE GENOMIC DNA]</scope>
    <source>
        <strain evidence="6 7">An925</strain>
    </source>
</reference>
<dbReference type="InterPro" id="IPR018060">
    <property type="entry name" value="HTH_AraC"/>
</dbReference>
<keyword evidence="3" id="KW-0804">Transcription</keyword>
<feature type="transmembrane region" description="Helical" evidence="4">
    <location>
        <begin position="119"/>
        <end position="143"/>
    </location>
</feature>
<evidence type="ECO:0000256" key="4">
    <source>
        <dbReference type="SAM" id="Phobius"/>
    </source>
</evidence>
<dbReference type="Gene3D" id="1.10.10.60">
    <property type="entry name" value="Homeodomain-like"/>
    <property type="match status" value="2"/>
</dbReference>
<dbReference type="EMBL" id="JADYTN010000019">
    <property type="protein sequence ID" value="MCF2564226.1"/>
    <property type="molecule type" value="Genomic_DNA"/>
</dbReference>
<evidence type="ECO:0000313" key="7">
    <source>
        <dbReference type="Proteomes" id="UP001200470"/>
    </source>
</evidence>
<feature type="domain" description="HTH araC/xylS-type" evidence="5">
    <location>
        <begin position="237"/>
        <end position="342"/>
    </location>
</feature>
<evidence type="ECO:0000313" key="6">
    <source>
        <dbReference type="EMBL" id="MCF2564226.1"/>
    </source>
</evidence>
<proteinExistence type="predicted"/>
<dbReference type="SUPFAM" id="SSF46689">
    <property type="entry name" value="Homeodomain-like"/>
    <property type="match status" value="1"/>
</dbReference>
<organism evidence="6 7">
    <name type="scientific">Xylanibacter brevis</name>
    <dbReference type="NCBI Taxonomy" id="83231"/>
    <lineage>
        <taxon>Bacteria</taxon>
        <taxon>Pseudomonadati</taxon>
        <taxon>Bacteroidota</taxon>
        <taxon>Bacteroidia</taxon>
        <taxon>Bacteroidales</taxon>
        <taxon>Prevotellaceae</taxon>
        <taxon>Xylanibacter</taxon>
    </lineage>
</organism>
<keyword evidence="4" id="KW-0812">Transmembrane</keyword>
<keyword evidence="1" id="KW-0805">Transcription regulation</keyword>
<keyword evidence="2" id="KW-0238">DNA-binding</keyword>
<keyword evidence="4" id="KW-0472">Membrane</keyword>
<evidence type="ECO:0000256" key="1">
    <source>
        <dbReference type="ARBA" id="ARBA00023015"/>
    </source>
</evidence>
<evidence type="ECO:0000256" key="2">
    <source>
        <dbReference type="ARBA" id="ARBA00023125"/>
    </source>
</evidence>
<gene>
    <name evidence="6" type="ORF">I6E12_08885</name>
</gene>
<feature type="transmembrane region" description="Helical" evidence="4">
    <location>
        <begin position="164"/>
        <end position="181"/>
    </location>
</feature>
<evidence type="ECO:0000256" key="3">
    <source>
        <dbReference type="ARBA" id="ARBA00023163"/>
    </source>
</evidence>
<protein>
    <submittedName>
        <fullName evidence="6">Helix-turn-helix transcriptional regulator</fullName>
    </submittedName>
</protein>
<dbReference type="PANTHER" id="PTHR43280">
    <property type="entry name" value="ARAC-FAMILY TRANSCRIPTIONAL REGULATOR"/>
    <property type="match status" value="1"/>
</dbReference>
<dbReference type="Proteomes" id="UP001200470">
    <property type="component" value="Unassembled WGS sequence"/>
</dbReference>
<dbReference type="PROSITE" id="PS00041">
    <property type="entry name" value="HTH_ARAC_FAMILY_1"/>
    <property type="match status" value="1"/>
</dbReference>
<dbReference type="SMART" id="SM00342">
    <property type="entry name" value="HTH_ARAC"/>
    <property type="match status" value="1"/>
</dbReference>
<dbReference type="PANTHER" id="PTHR43280:SF2">
    <property type="entry name" value="HTH-TYPE TRANSCRIPTIONAL REGULATOR EXSA"/>
    <property type="match status" value="1"/>
</dbReference>
<comment type="caution">
    <text evidence="6">The sequence shown here is derived from an EMBL/GenBank/DDBJ whole genome shotgun (WGS) entry which is preliminary data.</text>
</comment>
<keyword evidence="4" id="KW-1133">Transmembrane helix</keyword>
<sequence length="346" mass="40650">MIDSLTYYIYGLCTMFYSMMAWMFWRKGSDMLSRLFSILMIITCAESFKDLFLYIENQNIVNDGLWNELTAMDMVVIPIYNFILKELVKPGWLTWKKVILHETVFIVLIAVLFITNAPIWFHCLVGWGAIYGIGTLVVTLMLISDYHRQLKDRFSYQENINLNWLQGVLFSFFFILIVWTIASLRRTAYADDLYMICSLALWMVLSYFLYRHESVIDELVNTETIDEPQDESDMEQSTIATIVQRLFYQEQIYLNPKLKLSDVATLVGTNRTYLSRYFNQENGQTFYDYVNKLRISHAEHLLRTTSDSLAIVAEKSGFNSQSTFRRVFACYHDCSPIEYRKIHTSS</sequence>
<evidence type="ECO:0000259" key="5">
    <source>
        <dbReference type="PROSITE" id="PS01124"/>
    </source>
</evidence>
<feature type="transmembrane region" description="Helical" evidence="4">
    <location>
        <begin position="95"/>
        <end position="113"/>
    </location>
</feature>
<dbReference type="RefSeq" id="WP_094389965.1">
    <property type="nucleotide sequence ID" value="NZ_JADYTN010000019.1"/>
</dbReference>
<dbReference type="PROSITE" id="PS01124">
    <property type="entry name" value="HTH_ARAC_FAMILY_2"/>
    <property type="match status" value="1"/>
</dbReference>
<keyword evidence="7" id="KW-1185">Reference proteome</keyword>
<dbReference type="InterPro" id="IPR018062">
    <property type="entry name" value="HTH_AraC-typ_CS"/>
</dbReference>
<dbReference type="InterPro" id="IPR009057">
    <property type="entry name" value="Homeodomain-like_sf"/>
</dbReference>